<proteinExistence type="predicted"/>
<organism evidence="1 2">
    <name type="scientific">Rotaria magnacalcarata</name>
    <dbReference type="NCBI Taxonomy" id="392030"/>
    <lineage>
        <taxon>Eukaryota</taxon>
        <taxon>Metazoa</taxon>
        <taxon>Spiralia</taxon>
        <taxon>Gnathifera</taxon>
        <taxon>Rotifera</taxon>
        <taxon>Eurotatoria</taxon>
        <taxon>Bdelloidea</taxon>
        <taxon>Philodinida</taxon>
        <taxon>Philodinidae</taxon>
        <taxon>Rotaria</taxon>
    </lineage>
</organism>
<evidence type="ECO:0000313" key="2">
    <source>
        <dbReference type="Proteomes" id="UP000681720"/>
    </source>
</evidence>
<protein>
    <submittedName>
        <fullName evidence="1">Uncharacterized protein</fullName>
    </submittedName>
</protein>
<accession>A0A8S3JA13</accession>
<name>A0A8S3JA13_9BILA</name>
<dbReference type="EMBL" id="CAJOBJ010357267">
    <property type="protein sequence ID" value="CAF5215539.1"/>
    <property type="molecule type" value="Genomic_DNA"/>
</dbReference>
<dbReference type="Proteomes" id="UP000681720">
    <property type="component" value="Unassembled WGS sequence"/>
</dbReference>
<reference evidence="1" key="1">
    <citation type="submission" date="2021-02" db="EMBL/GenBank/DDBJ databases">
        <authorList>
            <person name="Nowell W R."/>
        </authorList>
    </citation>
    <scope>NUCLEOTIDE SEQUENCE</scope>
</reference>
<evidence type="ECO:0000313" key="1">
    <source>
        <dbReference type="EMBL" id="CAF5215539.1"/>
    </source>
</evidence>
<dbReference type="AlphaFoldDB" id="A0A8S3JA13"/>
<sequence length="49" mass="5866">SNINLNRRHLGDNFDEAIQQRHQSFVVTVDNRFIISTGYWDKRFRVSNT</sequence>
<comment type="caution">
    <text evidence="1">The sequence shown here is derived from an EMBL/GenBank/DDBJ whole genome shotgun (WGS) entry which is preliminary data.</text>
</comment>
<gene>
    <name evidence="1" type="ORF">GIL414_LOCUS81388</name>
</gene>
<feature type="non-terminal residue" evidence="1">
    <location>
        <position position="1"/>
    </location>
</feature>